<dbReference type="Pfam" id="PF13560">
    <property type="entry name" value="HTH_31"/>
    <property type="match status" value="1"/>
</dbReference>
<accession>A0ABY5Z5G8</accession>
<feature type="compositionally biased region" description="Basic and acidic residues" evidence="1">
    <location>
        <begin position="97"/>
        <end position="112"/>
    </location>
</feature>
<evidence type="ECO:0000256" key="1">
    <source>
        <dbReference type="SAM" id="MobiDB-lite"/>
    </source>
</evidence>
<keyword evidence="3" id="KW-1185">Reference proteome</keyword>
<protein>
    <submittedName>
        <fullName evidence="2">Transcriptional regulator</fullName>
    </submittedName>
</protein>
<dbReference type="EMBL" id="CP073721">
    <property type="protein sequence ID" value="UWZ35669.1"/>
    <property type="molecule type" value="Genomic_DNA"/>
</dbReference>
<sequence length="180" mass="19453">MSRGSDEQVSSDQAAWDHLGRLVRERRAELGLTQREVHSVGGPSPATLYQLESGQRGSYRPHILRRLERALGWGAGSVRRILAGGLPALDGDGEAEPPARERRASRPPRNDHAVDSAEWIAGFRNLPIDTHDKLLILSTLLQELAAGLAPVTRQEPRSPRQGHLTGLPGLSAGSDRTAGS</sequence>
<organism evidence="2 3">
    <name type="scientific">Dactylosporangium roseum</name>
    <dbReference type="NCBI Taxonomy" id="47989"/>
    <lineage>
        <taxon>Bacteria</taxon>
        <taxon>Bacillati</taxon>
        <taxon>Actinomycetota</taxon>
        <taxon>Actinomycetes</taxon>
        <taxon>Micromonosporales</taxon>
        <taxon>Micromonosporaceae</taxon>
        <taxon>Dactylosporangium</taxon>
    </lineage>
</organism>
<proteinExistence type="predicted"/>
<evidence type="ECO:0000313" key="3">
    <source>
        <dbReference type="Proteomes" id="UP001058271"/>
    </source>
</evidence>
<reference evidence="2" key="1">
    <citation type="submission" date="2021-04" db="EMBL/GenBank/DDBJ databases">
        <title>Biosynthetic gene clusters of Dactylosporangioum roseum.</title>
        <authorList>
            <person name="Hartkoorn R.C."/>
            <person name="Beaudoing E."/>
            <person name="Hot D."/>
            <person name="Moureu S."/>
        </authorList>
    </citation>
    <scope>NUCLEOTIDE SEQUENCE</scope>
    <source>
        <strain evidence="2">NRRL B-16295</strain>
    </source>
</reference>
<feature type="region of interest" description="Disordered" evidence="1">
    <location>
        <begin position="85"/>
        <end position="112"/>
    </location>
</feature>
<dbReference type="CDD" id="cd00093">
    <property type="entry name" value="HTH_XRE"/>
    <property type="match status" value="1"/>
</dbReference>
<evidence type="ECO:0000313" key="2">
    <source>
        <dbReference type="EMBL" id="UWZ35669.1"/>
    </source>
</evidence>
<dbReference type="InterPro" id="IPR010982">
    <property type="entry name" value="Lambda_DNA-bd_dom_sf"/>
</dbReference>
<dbReference type="Proteomes" id="UP001058271">
    <property type="component" value="Chromosome"/>
</dbReference>
<gene>
    <name evidence="2" type="ORF">Drose_31920</name>
</gene>
<dbReference type="InterPro" id="IPR001387">
    <property type="entry name" value="Cro/C1-type_HTH"/>
</dbReference>
<name>A0ABY5Z5G8_9ACTN</name>
<dbReference type="Gene3D" id="1.10.260.40">
    <property type="entry name" value="lambda repressor-like DNA-binding domains"/>
    <property type="match status" value="1"/>
</dbReference>
<dbReference type="SUPFAM" id="SSF47413">
    <property type="entry name" value="lambda repressor-like DNA-binding domains"/>
    <property type="match status" value="1"/>
</dbReference>
<dbReference type="RefSeq" id="WP_260725020.1">
    <property type="nucleotide sequence ID" value="NZ_BAAABS010000058.1"/>
</dbReference>
<feature type="region of interest" description="Disordered" evidence="1">
    <location>
        <begin position="150"/>
        <end position="180"/>
    </location>
</feature>